<organism evidence="2 3">
    <name type="scientific">Podospora appendiculata</name>
    <dbReference type="NCBI Taxonomy" id="314037"/>
    <lineage>
        <taxon>Eukaryota</taxon>
        <taxon>Fungi</taxon>
        <taxon>Dikarya</taxon>
        <taxon>Ascomycota</taxon>
        <taxon>Pezizomycotina</taxon>
        <taxon>Sordariomycetes</taxon>
        <taxon>Sordariomycetidae</taxon>
        <taxon>Sordariales</taxon>
        <taxon>Podosporaceae</taxon>
        <taxon>Podospora</taxon>
    </lineage>
</organism>
<keyword evidence="3" id="KW-1185">Reference proteome</keyword>
<evidence type="ECO:0000313" key="2">
    <source>
        <dbReference type="EMBL" id="KAK3683371.1"/>
    </source>
</evidence>
<dbReference type="EMBL" id="JAULSO010000004">
    <property type="protein sequence ID" value="KAK3683371.1"/>
    <property type="molecule type" value="Genomic_DNA"/>
</dbReference>
<feature type="region of interest" description="Disordered" evidence="1">
    <location>
        <begin position="1"/>
        <end position="98"/>
    </location>
</feature>
<dbReference type="AlphaFoldDB" id="A0AAE0X273"/>
<proteinExistence type="predicted"/>
<sequence length="542" mass="61175">MGRSPLKDNHRHRSSDGNSFGRNSQLPSPADPKAAQWWKSSSSSSKTDKSKKKPDRKKGQKDITIQPVSSTKNKGKGRGNRPAGNLPPKPETPLTQVPAESLERDFFTWSGPDHVPGPKPAYKPKADSETFNHRPIPDPFPLLSQNMAPSKRNRLLQAHRNNNRRGRTTTKRPHTEKTPLLIGFTRNWPQLLQCVVSYIGAGWPPEDILVVENTGAMHSNRDGRLTLQNPFYLNHTQLGMLGVSVLETPTLLTFAQLQNFYAWTALENDWPEYFWSHQDLLVFSPSDPSTSHPQPSLHDNAVSVLQYLRQPSTPKWAHHFFAYDHLTLVHRDAILAVGGWDTHIPYYASDCDMYARLMWAGYWQAETSIGIILDVASALTDVGALLRIPGIHASYPGDKGSWPEAGTDELRALLQMLDDMSLRIDEDERRRRKLVDMYGESWAYLVEVGRRMQDAKLADDSGRNTWQTRQAGGQGEPFARDPDGFEMGIQMLIETGRSVFAEKWGHRGCDLVPMGIKGEDAWRLQRDWDPETEGAGFEGPEW</sequence>
<dbReference type="InterPro" id="IPR029044">
    <property type="entry name" value="Nucleotide-diphossugar_trans"/>
</dbReference>
<evidence type="ECO:0000256" key="1">
    <source>
        <dbReference type="SAM" id="MobiDB-lite"/>
    </source>
</evidence>
<protein>
    <submittedName>
        <fullName evidence="2">Uncharacterized protein</fullName>
    </submittedName>
</protein>
<reference evidence="2" key="1">
    <citation type="journal article" date="2023" name="Mol. Phylogenet. Evol.">
        <title>Genome-scale phylogeny and comparative genomics of the fungal order Sordariales.</title>
        <authorList>
            <person name="Hensen N."/>
            <person name="Bonometti L."/>
            <person name="Westerberg I."/>
            <person name="Brannstrom I.O."/>
            <person name="Guillou S."/>
            <person name="Cros-Aarteil S."/>
            <person name="Calhoun S."/>
            <person name="Haridas S."/>
            <person name="Kuo A."/>
            <person name="Mondo S."/>
            <person name="Pangilinan J."/>
            <person name="Riley R."/>
            <person name="LaButti K."/>
            <person name="Andreopoulos B."/>
            <person name="Lipzen A."/>
            <person name="Chen C."/>
            <person name="Yan M."/>
            <person name="Daum C."/>
            <person name="Ng V."/>
            <person name="Clum A."/>
            <person name="Steindorff A."/>
            <person name="Ohm R.A."/>
            <person name="Martin F."/>
            <person name="Silar P."/>
            <person name="Natvig D.O."/>
            <person name="Lalanne C."/>
            <person name="Gautier V."/>
            <person name="Ament-Velasquez S.L."/>
            <person name="Kruys A."/>
            <person name="Hutchinson M.I."/>
            <person name="Powell A.J."/>
            <person name="Barry K."/>
            <person name="Miller A.N."/>
            <person name="Grigoriev I.V."/>
            <person name="Debuchy R."/>
            <person name="Gladieux P."/>
            <person name="Hiltunen Thoren M."/>
            <person name="Johannesson H."/>
        </authorList>
    </citation>
    <scope>NUCLEOTIDE SEQUENCE</scope>
    <source>
        <strain evidence="2">CBS 314.62</strain>
    </source>
</reference>
<name>A0AAE0X273_9PEZI</name>
<accession>A0AAE0X273</accession>
<feature type="compositionally biased region" description="Polar residues" evidence="1">
    <location>
        <begin position="16"/>
        <end position="27"/>
    </location>
</feature>
<dbReference type="SUPFAM" id="SSF53448">
    <property type="entry name" value="Nucleotide-diphospho-sugar transferases"/>
    <property type="match status" value="1"/>
</dbReference>
<reference evidence="2" key="2">
    <citation type="submission" date="2023-06" db="EMBL/GenBank/DDBJ databases">
        <authorList>
            <consortium name="Lawrence Berkeley National Laboratory"/>
            <person name="Haridas S."/>
            <person name="Hensen N."/>
            <person name="Bonometti L."/>
            <person name="Westerberg I."/>
            <person name="Brannstrom I.O."/>
            <person name="Guillou S."/>
            <person name="Cros-Aarteil S."/>
            <person name="Calhoun S."/>
            <person name="Kuo A."/>
            <person name="Mondo S."/>
            <person name="Pangilinan J."/>
            <person name="Riley R."/>
            <person name="Labutti K."/>
            <person name="Andreopoulos B."/>
            <person name="Lipzen A."/>
            <person name="Chen C."/>
            <person name="Yanf M."/>
            <person name="Daum C."/>
            <person name="Ng V."/>
            <person name="Clum A."/>
            <person name="Steindorff A."/>
            <person name="Ohm R."/>
            <person name="Martin F."/>
            <person name="Silar P."/>
            <person name="Natvig D."/>
            <person name="Lalanne C."/>
            <person name="Gautier V."/>
            <person name="Ament-Velasquez S.L."/>
            <person name="Kruys A."/>
            <person name="Hutchinson M.I."/>
            <person name="Powell A.J."/>
            <person name="Barry K."/>
            <person name="Miller A.N."/>
            <person name="Grigoriev I.V."/>
            <person name="Debuchy R."/>
            <person name="Gladieux P."/>
            <person name="Thoren M.H."/>
            <person name="Johannesson H."/>
        </authorList>
    </citation>
    <scope>NUCLEOTIDE SEQUENCE</scope>
    <source>
        <strain evidence="2">CBS 314.62</strain>
    </source>
</reference>
<gene>
    <name evidence="2" type="ORF">B0T22DRAFT_384444</name>
</gene>
<feature type="region of interest" description="Disordered" evidence="1">
    <location>
        <begin position="459"/>
        <end position="481"/>
    </location>
</feature>
<comment type="caution">
    <text evidence="2">The sequence shown here is derived from an EMBL/GenBank/DDBJ whole genome shotgun (WGS) entry which is preliminary data.</text>
</comment>
<feature type="compositionally biased region" description="Basic residues" evidence="1">
    <location>
        <begin position="49"/>
        <end position="59"/>
    </location>
</feature>
<evidence type="ECO:0000313" key="3">
    <source>
        <dbReference type="Proteomes" id="UP001270362"/>
    </source>
</evidence>
<dbReference type="Proteomes" id="UP001270362">
    <property type="component" value="Unassembled WGS sequence"/>
</dbReference>